<keyword evidence="1" id="KW-1133">Transmembrane helix</keyword>
<gene>
    <name evidence="2" type="ORF">ABE65_010900</name>
</gene>
<keyword evidence="1" id="KW-0472">Membrane</keyword>
<reference evidence="2 3" key="1">
    <citation type="submission" date="2016-04" db="EMBL/GenBank/DDBJ databases">
        <title>Complete genome sequence of Fictibacillus phosphorivorans G25-29, a strain toxic to nematodes.</title>
        <authorList>
            <person name="Zheng Z."/>
        </authorList>
    </citation>
    <scope>NUCLEOTIDE SEQUENCE [LARGE SCALE GENOMIC DNA]</scope>
    <source>
        <strain evidence="2 3">G25-29</strain>
    </source>
</reference>
<evidence type="ECO:0000256" key="1">
    <source>
        <dbReference type="SAM" id="Phobius"/>
    </source>
</evidence>
<dbReference type="EMBL" id="CP015378">
    <property type="protein sequence ID" value="ANC77282.1"/>
    <property type="molecule type" value="Genomic_DNA"/>
</dbReference>
<sequence length="162" mass="18188">MIKEDRSIILRRKLVAASISGTIYAIILGFSIPNPFEDESFDSVLNYVYASIGMIPVYMMYSFPAIVTYGVLTSALSEKVGEFISIKSGNSNAELIISLALHMIFGLILLLFSLGAAVLYFVTDRILKRRNRNIKWYDALTSLSIPVLTWFVTMGTVWIMEL</sequence>
<keyword evidence="3" id="KW-1185">Reference proteome</keyword>
<organism evidence="2 3">
    <name type="scientific">Fictibacillus phosphorivorans</name>
    <dbReference type="NCBI Taxonomy" id="1221500"/>
    <lineage>
        <taxon>Bacteria</taxon>
        <taxon>Bacillati</taxon>
        <taxon>Bacillota</taxon>
        <taxon>Bacilli</taxon>
        <taxon>Bacillales</taxon>
        <taxon>Fictibacillaceae</taxon>
        <taxon>Fictibacillus</taxon>
    </lineage>
</organism>
<feature type="transmembrane region" description="Helical" evidence="1">
    <location>
        <begin position="142"/>
        <end position="160"/>
    </location>
</feature>
<feature type="transmembrane region" description="Helical" evidence="1">
    <location>
        <begin position="93"/>
        <end position="122"/>
    </location>
</feature>
<evidence type="ECO:0000313" key="2">
    <source>
        <dbReference type="EMBL" id="ANC77282.1"/>
    </source>
</evidence>
<accession>A0A160INW5</accession>
<dbReference type="STRING" id="1221500.ABE65_010900"/>
<dbReference type="RefSeq" id="WP_066394672.1">
    <property type="nucleotide sequence ID" value="NZ_CP015378.1"/>
</dbReference>
<name>A0A160INW5_9BACL</name>
<dbReference type="AlphaFoldDB" id="A0A160INW5"/>
<feature type="transmembrane region" description="Helical" evidence="1">
    <location>
        <begin position="12"/>
        <end position="32"/>
    </location>
</feature>
<evidence type="ECO:0000313" key="3">
    <source>
        <dbReference type="Proteomes" id="UP000076623"/>
    </source>
</evidence>
<dbReference type="KEGG" id="fpn:ABE65_010900"/>
<feature type="transmembrane region" description="Helical" evidence="1">
    <location>
        <begin position="47"/>
        <end position="72"/>
    </location>
</feature>
<dbReference type="Proteomes" id="UP000076623">
    <property type="component" value="Chromosome"/>
</dbReference>
<keyword evidence="1" id="KW-0812">Transmembrane</keyword>
<protein>
    <submittedName>
        <fullName evidence="2">Uncharacterized protein</fullName>
    </submittedName>
</protein>
<proteinExistence type="predicted"/>